<dbReference type="Gene3D" id="3.40.980.10">
    <property type="entry name" value="MoaB/Mog-like domain"/>
    <property type="match status" value="1"/>
</dbReference>
<dbReference type="Proteomes" id="UP000502508">
    <property type="component" value="Chromosome"/>
</dbReference>
<keyword evidence="5" id="KW-0501">Molybdenum cofactor biosynthesis</keyword>
<dbReference type="InterPro" id="IPR001453">
    <property type="entry name" value="MoaB/Mog_dom"/>
</dbReference>
<dbReference type="EMBL" id="AP022870">
    <property type="protein sequence ID" value="BCB76825.1"/>
    <property type="molecule type" value="Genomic_DNA"/>
</dbReference>
<evidence type="ECO:0000256" key="5">
    <source>
        <dbReference type="RuleBase" id="RU365090"/>
    </source>
</evidence>
<comment type="catalytic activity">
    <reaction evidence="4">
        <text>adenylyl-molybdopterin + molybdate = Mo-molybdopterin + AMP + H(+)</text>
        <dbReference type="Rhea" id="RHEA:35047"/>
        <dbReference type="ChEBI" id="CHEBI:15378"/>
        <dbReference type="ChEBI" id="CHEBI:36264"/>
        <dbReference type="ChEBI" id="CHEBI:62727"/>
        <dbReference type="ChEBI" id="CHEBI:71302"/>
        <dbReference type="ChEBI" id="CHEBI:456215"/>
        <dbReference type="EC" id="2.10.1.1"/>
    </reaction>
</comment>
<evidence type="ECO:0000313" key="8">
    <source>
        <dbReference type="Proteomes" id="UP000502508"/>
    </source>
</evidence>
<gene>
    <name evidence="7" type="ORF">Pflav_032350</name>
</gene>
<dbReference type="SMART" id="SM00852">
    <property type="entry name" value="MoCF_biosynth"/>
    <property type="match status" value="1"/>
</dbReference>
<dbReference type="SUPFAM" id="SSF63882">
    <property type="entry name" value="MoeA N-terminal region -like"/>
    <property type="match status" value="1"/>
</dbReference>
<keyword evidence="5" id="KW-0460">Magnesium</keyword>
<feature type="domain" description="MoaB/Mog" evidence="6">
    <location>
        <begin position="170"/>
        <end position="306"/>
    </location>
</feature>
<proteinExistence type="inferred from homology"/>
<dbReference type="CDD" id="cd00887">
    <property type="entry name" value="MoeA"/>
    <property type="match status" value="1"/>
</dbReference>
<protein>
    <recommendedName>
        <fullName evidence="5">Molybdopterin molybdenumtransferase</fullName>
        <ecNumber evidence="5">2.10.1.1</ecNumber>
    </recommendedName>
</protein>
<dbReference type="InterPro" id="IPR036688">
    <property type="entry name" value="MoeA_C_domain_IV_sf"/>
</dbReference>
<comment type="pathway">
    <text evidence="5">Cofactor biosynthesis; molybdopterin biosynthesis.</text>
</comment>
<keyword evidence="8" id="KW-1185">Reference proteome</keyword>
<dbReference type="RefSeq" id="WP_173036779.1">
    <property type="nucleotide sequence ID" value="NZ_AP022870.1"/>
</dbReference>
<dbReference type="Gene3D" id="2.40.340.10">
    <property type="entry name" value="MoeA, C-terminal, domain IV"/>
    <property type="match status" value="1"/>
</dbReference>
<dbReference type="KEGG" id="pfla:Pflav_032350"/>
<dbReference type="InterPro" id="IPR036425">
    <property type="entry name" value="MoaB/Mog-like_dom_sf"/>
</dbReference>
<dbReference type="Pfam" id="PF00994">
    <property type="entry name" value="MoCF_biosynth"/>
    <property type="match status" value="1"/>
</dbReference>
<dbReference type="GO" id="GO:0005829">
    <property type="term" value="C:cytosol"/>
    <property type="evidence" value="ECO:0007669"/>
    <property type="project" value="TreeGrafter"/>
</dbReference>
<evidence type="ECO:0000313" key="7">
    <source>
        <dbReference type="EMBL" id="BCB76825.1"/>
    </source>
</evidence>
<dbReference type="GO" id="GO:0061599">
    <property type="term" value="F:molybdopterin molybdotransferase activity"/>
    <property type="evidence" value="ECO:0007669"/>
    <property type="project" value="UniProtKB-UniRule"/>
</dbReference>
<comment type="similarity">
    <text evidence="2 5">Belongs to the MoeA family.</text>
</comment>
<dbReference type="SUPFAM" id="SSF63867">
    <property type="entry name" value="MoeA C-terminal domain-like"/>
    <property type="match status" value="1"/>
</dbReference>
<evidence type="ECO:0000256" key="4">
    <source>
        <dbReference type="ARBA" id="ARBA00047317"/>
    </source>
</evidence>
<dbReference type="InterPro" id="IPR036135">
    <property type="entry name" value="MoeA_linker/N_sf"/>
</dbReference>
<evidence type="ECO:0000256" key="1">
    <source>
        <dbReference type="ARBA" id="ARBA00002901"/>
    </source>
</evidence>
<evidence type="ECO:0000259" key="6">
    <source>
        <dbReference type="SMART" id="SM00852"/>
    </source>
</evidence>
<keyword evidence="3 5" id="KW-0500">Molybdenum</keyword>
<dbReference type="PANTHER" id="PTHR10192:SF5">
    <property type="entry name" value="GEPHYRIN"/>
    <property type="match status" value="1"/>
</dbReference>
<keyword evidence="5 7" id="KW-0808">Transferase</keyword>
<reference evidence="7 8" key="2">
    <citation type="submission" date="2020-03" db="EMBL/GenBank/DDBJ databases">
        <authorList>
            <person name="Ichikawa N."/>
            <person name="Kimura A."/>
            <person name="Kitahashi Y."/>
            <person name="Uohara A."/>
        </authorList>
    </citation>
    <scope>NUCLEOTIDE SEQUENCE [LARGE SCALE GENOMIC DNA]</scope>
    <source>
        <strain evidence="7 8">NBRC 107702</strain>
    </source>
</reference>
<dbReference type="Pfam" id="PF03453">
    <property type="entry name" value="MoeA_N"/>
    <property type="match status" value="1"/>
</dbReference>
<dbReference type="InterPro" id="IPR005110">
    <property type="entry name" value="MoeA_linker/N"/>
</dbReference>
<accession>A0A6F8XSL5</accession>
<sequence length="395" mass="39805">MDGTDWQQARQFARIAGHPLGPTAVPLTAAIGAALATPLVALSPLPAYDAAAMDGYAIAGQGPWRIVGRVLAGDPEPPHALPGGCALEIGTGAVVPAGADSVLPYERATRQGRMVSGEIESGRHVRRRGEDCAAGTEVLPAGTVVTPAVLGLAASLGHDSLAVHRRPLVGVVITGAELRNTGLPAPGQVRDAIGPMLPGLIRAAGGDLAWTVQIADDRSTLVDALRRHDSDVLVVCGATSAGAGDHLRGALEALDARVMVRGVACRPGHPQLLARLPGGRFVVGLPGNPFAALVATLTLLAPLLGRLAGRAAPAAVTAPLAGPVATHSRLTRLVPVVRIGSAVLPVGHDRPGSLWGAASADALAVVPPGWDGAEVELLPLSSVESLTPATALAAA</sequence>
<dbReference type="GO" id="GO:0006777">
    <property type="term" value="P:Mo-molybdopterin cofactor biosynthetic process"/>
    <property type="evidence" value="ECO:0007669"/>
    <property type="project" value="UniProtKB-UniRule"/>
</dbReference>
<comment type="cofactor">
    <cofactor evidence="5">
        <name>Mg(2+)</name>
        <dbReference type="ChEBI" id="CHEBI:18420"/>
    </cofactor>
</comment>
<organism evidence="7 8">
    <name type="scientific">Phytohabitans flavus</name>
    <dbReference type="NCBI Taxonomy" id="1076124"/>
    <lineage>
        <taxon>Bacteria</taxon>
        <taxon>Bacillati</taxon>
        <taxon>Actinomycetota</taxon>
        <taxon>Actinomycetes</taxon>
        <taxon>Micromonosporales</taxon>
        <taxon>Micromonosporaceae</taxon>
    </lineage>
</organism>
<dbReference type="InterPro" id="IPR038987">
    <property type="entry name" value="MoeA-like"/>
</dbReference>
<dbReference type="UniPathway" id="UPA00344"/>
<dbReference type="SUPFAM" id="SSF53218">
    <property type="entry name" value="Molybdenum cofactor biosynthesis proteins"/>
    <property type="match status" value="1"/>
</dbReference>
<dbReference type="GO" id="GO:0046872">
    <property type="term" value="F:metal ion binding"/>
    <property type="evidence" value="ECO:0007669"/>
    <property type="project" value="UniProtKB-UniRule"/>
</dbReference>
<keyword evidence="5" id="KW-0479">Metal-binding</keyword>
<comment type="function">
    <text evidence="1 5">Catalyzes the insertion of molybdate into adenylated molybdopterin with the concomitant release of AMP.</text>
</comment>
<evidence type="ECO:0000256" key="3">
    <source>
        <dbReference type="ARBA" id="ARBA00022505"/>
    </source>
</evidence>
<reference evidence="7 8" key="1">
    <citation type="submission" date="2020-03" db="EMBL/GenBank/DDBJ databases">
        <title>Whole genome shotgun sequence of Phytohabitans flavus NBRC 107702.</title>
        <authorList>
            <person name="Komaki H."/>
            <person name="Tamura T."/>
        </authorList>
    </citation>
    <scope>NUCLEOTIDE SEQUENCE [LARGE SCALE GENOMIC DNA]</scope>
    <source>
        <strain evidence="7 8">NBRC 107702</strain>
    </source>
</reference>
<dbReference type="Gene3D" id="3.90.105.10">
    <property type="entry name" value="Molybdopterin biosynthesis moea protein, domain 2"/>
    <property type="match status" value="1"/>
</dbReference>
<name>A0A6F8XSL5_9ACTN</name>
<dbReference type="AlphaFoldDB" id="A0A6F8XSL5"/>
<dbReference type="EC" id="2.10.1.1" evidence="5"/>
<dbReference type="Gene3D" id="2.170.190.11">
    <property type="entry name" value="Molybdopterin biosynthesis moea protein, domain 3"/>
    <property type="match status" value="1"/>
</dbReference>
<dbReference type="PANTHER" id="PTHR10192">
    <property type="entry name" value="MOLYBDOPTERIN BIOSYNTHESIS PROTEIN"/>
    <property type="match status" value="1"/>
</dbReference>
<evidence type="ECO:0000256" key="2">
    <source>
        <dbReference type="ARBA" id="ARBA00010763"/>
    </source>
</evidence>